<dbReference type="SUPFAM" id="SSF46785">
    <property type="entry name" value="Winged helix' DNA-binding domain"/>
    <property type="match status" value="1"/>
</dbReference>
<dbReference type="Gene3D" id="3.30.530.20">
    <property type="match status" value="1"/>
</dbReference>
<evidence type="ECO:0000259" key="2">
    <source>
        <dbReference type="PROSITE" id="PS50987"/>
    </source>
</evidence>
<dbReference type="Pfam" id="PF01022">
    <property type="entry name" value="HTH_5"/>
    <property type="match status" value="1"/>
</dbReference>
<proteinExistence type="inferred from homology"/>
<gene>
    <name evidence="3" type="ORF">EPA93_05775</name>
</gene>
<organism evidence="3 4">
    <name type="scientific">Ktedonosporobacter rubrisoli</name>
    <dbReference type="NCBI Taxonomy" id="2509675"/>
    <lineage>
        <taxon>Bacteria</taxon>
        <taxon>Bacillati</taxon>
        <taxon>Chloroflexota</taxon>
        <taxon>Ktedonobacteria</taxon>
        <taxon>Ktedonobacterales</taxon>
        <taxon>Ktedonosporobacteraceae</taxon>
        <taxon>Ktedonosporobacter</taxon>
    </lineage>
</organism>
<evidence type="ECO:0000256" key="1">
    <source>
        <dbReference type="ARBA" id="ARBA00006817"/>
    </source>
</evidence>
<dbReference type="InterPro" id="IPR023393">
    <property type="entry name" value="START-like_dom_sf"/>
</dbReference>
<evidence type="ECO:0000313" key="3">
    <source>
        <dbReference type="EMBL" id="QBD75538.1"/>
    </source>
</evidence>
<dbReference type="KEGG" id="kbs:EPA93_05775"/>
<comment type="similarity">
    <text evidence="1">Belongs to the AHA1 family.</text>
</comment>
<protein>
    <submittedName>
        <fullName evidence="3">Metalloregulator ArsR/SmtB family transcription factor</fullName>
    </submittedName>
</protein>
<feature type="domain" description="HTH arsR-type" evidence="2">
    <location>
        <begin position="1"/>
        <end position="91"/>
    </location>
</feature>
<dbReference type="SUPFAM" id="SSF55961">
    <property type="entry name" value="Bet v1-like"/>
    <property type="match status" value="1"/>
</dbReference>
<dbReference type="Pfam" id="PF08327">
    <property type="entry name" value="AHSA1"/>
    <property type="match status" value="1"/>
</dbReference>
<dbReference type="EMBL" id="CP035758">
    <property type="protein sequence ID" value="QBD75538.1"/>
    <property type="molecule type" value="Genomic_DNA"/>
</dbReference>
<dbReference type="SMART" id="SM00418">
    <property type="entry name" value="HTH_ARSR"/>
    <property type="match status" value="1"/>
</dbReference>
<accession>A0A4P6JK61</accession>
<dbReference type="PRINTS" id="PR00778">
    <property type="entry name" value="HTHARSR"/>
</dbReference>
<dbReference type="InterPro" id="IPR036390">
    <property type="entry name" value="WH_DNA-bd_sf"/>
</dbReference>
<dbReference type="PANTHER" id="PTHR38600:SF1">
    <property type="entry name" value="TRANSCRIPTIONAL REGULATORY PROTEIN"/>
    <property type="match status" value="1"/>
</dbReference>
<dbReference type="AlphaFoldDB" id="A0A4P6JK61"/>
<dbReference type="PROSITE" id="PS50987">
    <property type="entry name" value="HTH_ARSR_2"/>
    <property type="match status" value="1"/>
</dbReference>
<dbReference type="RefSeq" id="WP_129886136.1">
    <property type="nucleotide sequence ID" value="NZ_CP035758.1"/>
</dbReference>
<dbReference type="Gene3D" id="1.10.10.10">
    <property type="entry name" value="Winged helix-like DNA-binding domain superfamily/Winged helix DNA-binding domain"/>
    <property type="match status" value="1"/>
</dbReference>
<dbReference type="InterPro" id="IPR013538">
    <property type="entry name" value="ASHA1/2-like_C"/>
</dbReference>
<dbReference type="PANTHER" id="PTHR38600">
    <property type="entry name" value="TRANSCRIPTIONAL REGULATORY PROTEIN"/>
    <property type="match status" value="1"/>
</dbReference>
<dbReference type="OrthoDB" id="148854at2"/>
<sequence length="262" mass="30587">MEEEFTYIWKALADPTRRTILDLLKERPHTTGELSSLFQVSRFAVMKHLAVLEQAGLVIVKRAGRERWNYLNAIPLQQIYERWLKPYEARWAASFLTMKRYVETNEEKENAMSTLTSAVKFVHIEMEIPIKASPQRIFKALTYDIAAWWDREHCTYHQGQMVLEPELGKRYYEKWAGGEALFGIVTLIEPDRVLELEGTLGMNKPAQGVARYELIAQGETTLMKFSHHAFGDFTPNTQQDFESGWRNMFEYCLRPLLEKEAD</sequence>
<dbReference type="Proteomes" id="UP000290365">
    <property type="component" value="Chromosome"/>
</dbReference>
<dbReference type="GO" id="GO:0003700">
    <property type="term" value="F:DNA-binding transcription factor activity"/>
    <property type="evidence" value="ECO:0007669"/>
    <property type="project" value="InterPro"/>
</dbReference>
<name>A0A4P6JK61_KTERU</name>
<evidence type="ECO:0000313" key="4">
    <source>
        <dbReference type="Proteomes" id="UP000290365"/>
    </source>
</evidence>
<dbReference type="InterPro" id="IPR011991">
    <property type="entry name" value="ArsR-like_HTH"/>
</dbReference>
<dbReference type="InterPro" id="IPR036388">
    <property type="entry name" value="WH-like_DNA-bd_sf"/>
</dbReference>
<dbReference type="InterPro" id="IPR001845">
    <property type="entry name" value="HTH_ArsR_DNA-bd_dom"/>
</dbReference>
<keyword evidence="4" id="KW-1185">Reference proteome</keyword>
<dbReference type="CDD" id="cd07814">
    <property type="entry name" value="SRPBCC_CalC_Aha1-like"/>
    <property type="match status" value="1"/>
</dbReference>
<dbReference type="CDD" id="cd00090">
    <property type="entry name" value="HTH_ARSR"/>
    <property type="match status" value="1"/>
</dbReference>
<reference evidence="3 4" key="1">
    <citation type="submission" date="2019-01" db="EMBL/GenBank/DDBJ databases">
        <title>Ktedonosporobacter rubrisoli SCAWS-G2.</title>
        <authorList>
            <person name="Huang Y."/>
            <person name="Yan B."/>
        </authorList>
    </citation>
    <scope>NUCLEOTIDE SEQUENCE [LARGE SCALE GENOMIC DNA]</scope>
    <source>
        <strain evidence="3 4">SCAWS-G2</strain>
    </source>
</reference>
<dbReference type="NCBIfam" id="NF033788">
    <property type="entry name" value="HTH_metalloreg"/>
    <property type="match status" value="1"/>
</dbReference>